<comment type="caution">
    <text evidence="4">The sequence shown here is derived from an EMBL/GenBank/DDBJ whole genome shotgun (WGS) entry which is preliminary data.</text>
</comment>
<organism evidence="4 5">
    <name type="scientific">Janthinobacterium violaceinigrum</name>
    <dbReference type="NCBI Taxonomy" id="2654252"/>
    <lineage>
        <taxon>Bacteria</taxon>
        <taxon>Pseudomonadati</taxon>
        <taxon>Pseudomonadota</taxon>
        <taxon>Betaproteobacteria</taxon>
        <taxon>Burkholderiales</taxon>
        <taxon>Oxalobacteraceae</taxon>
        <taxon>Janthinobacterium</taxon>
    </lineage>
</organism>
<feature type="compositionally biased region" description="Basic and acidic residues" evidence="2">
    <location>
        <begin position="181"/>
        <end position="197"/>
    </location>
</feature>
<feature type="chain" id="PRO_5026336032" description="DUF4398 domain-containing protein" evidence="3">
    <location>
        <begin position="26"/>
        <end position="246"/>
    </location>
</feature>
<sequence>MKMMANTMYKLGAALGLALALSACAHQGVAALDEVGVPQVPATLSVEEADAKLKQSASEREAAENEFAARELECYSKFFVNNCLDAAKEKRRLILVRLRAIDAEANYFKRAESVRLRDIDLARTQEDARLDAEQRAAAVPKPVKVVAPEPEPPKPQGKSVAEREAEHAAKVAKQAADDAAEAPRRAAREAAYARKQADAVARQKRVAQRLAERQAEAQAKAAKAAAEAAGTPAAAVPVPVPVPPAK</sequence>
<keyword evidence="5" id="KW-1185">Reference proteome</keyword>
<evidence type="ECO:0000313" key="4">
    <source>
        <dbReference type="EMBL" id="KAB8066496.1"/>
    </source>
</evidence>
<evidence type="ECO:0000256" key="3">
    <source>
        <dbReference type="SAM" id="SignalP"/>
    </source>
</evidence>
<keyword evidence="3" id="KW-0732">Signal</keyword>
<feature type="compositionally biased region" description="Low complexity" evidence="2">
    <location>
        <begin position="216"/>
        <end position="237"/>
    </location>
</feature>
<name>A0A6I1IDT2_9BURK</name>
<proteinExistence type="predicted"/>
<keyword evidence="1" id="KW-0175">Coiled coil</keyword>
<reference evidence="4 5" key="1">
    <citation type="submission" date="2019-10" db="EMBL/GenBank/DDBJ databases">
        <title>Three novel species isolated from a subtropical stream in China.</title>
        <authorList>
            <person name="Lu H."/>
        </authorList>
    </citation>
    <scope>NUCLEOTIDE SEQUENCE [LARGE SCALE GENOMIC DNA]</scope>
    <source>
        <strain evidence="4 5">FT13W</strain>
    </source>
</reference>
<dbReference type="AlphaFoldDB" id="A0A6I1IDT2"/>
<feature type="compositionally biased region" description="Low complexity" evidence="2">
    <location>
        <begin position="136"/>
        <end position="148"/>
    </location>
</feature>
<evidence type="ECO:0000256" key="1">
    <source>
        <dbReference type="SAM" id="Coils"/>
    </source>
</evidence>
<evidence type="ECO:0008006" key="6">
    <source>
        <dbReference type="Google" id="ProtNLM"/>
    </source>
</evidence>
<dbReference type="EMBL" id="WFLI01000002">
    <property type="protein sequence ID" value="KAB8066496.1"/>
    <property type="molecule type" value="Genomic_DNA"/>
</dbReference>
<accession>A0A6I1IDT2</accession>
<protein>
    <recommendedName>
        <fullName evidence="6">DUF4398 domain-containing protein</fullName>
    </recommendedName>
</protein>
<feature type="region of interest" description="Disordered" evidence="2">
    <location>
        <begin position="131"/>
        <end position="246"/>
    </location>
</feature>
<feature type="coiled-coil region" evidence="1">
    <location>
        <begin position="46"/>
        <end position="73"/>
    </location>
</feature>
<dbReference type="PROSITE" id="PS51257">
    <property type="entry name" value="PROKAR_LIPOPROTEIN"/>
    <property type="match status" value="1"/>
</dbReference>
<gene>
    <name evidence="4" type="ORF">GCN75_02000</name>
</gene>
<evidence type="ECO:0000256" key="2">
    <source>
        <dbReference type="SAM" id="MobiDB-lite"/>
    </source>
</evidence>
<evidence type="ECO:0000313" key="5">
    <source>
        <dbReference type="Proteomes" id="UP000468717"/>
    </source>
</evidence>
<feature type="signal peptide" evidence="3">
    <location>
        <begin position="1"/>
        <end position="25"/>
    </location>
</feature>
<feature type="compositionally biased region" description="Basic and acidic residues" evidence="2">
    <location>
        <begin position="160"/>
        <end position="169"/>
    </location>
</feature>
<dbReference type="Proteomes" id="UP000468717">
    <property type="component" value="Unassembled WGS sequence"/>
</dbReference>